<dbReference type="Gene3D" id="3.30.70.2630">
    <property type="match status" value="1"/>
</dbReference>
<evidence type="ECO:0000256" key="5">
    <source>
        <dbReference type="ARBA" id="ARBA00022679"/>
    </source>
</evidence>
<dbReference type="PROSITE" id="PS50878">
    <property type="entry name" value="RT_POL"/>
    <property type="match status" value="1"/>
</dbReference>
<dbReference type="InterPro" id="IPR000477">
    <property type="entry name" value="RT_dom"/>
</dbReference>
<keyword evidence="8 13" id="KW-0460">Magnesium</keyword>
<comment type="subcellular location">
    <subcellularLocation>
        <location evidence="13">Nucleus</location>
    </subcellularLocation>
    <subcellularLocation>
        <location evidence="13">Chromosome</location>
        <location evidence="13">Telomere</location>
    </subcellularLocation>
</comment>
<dbReference type="Pfam" id="PF21399">
    <property type="entry name" value="TERT_C"/>
    <property type="match status" value="1"/>
</dbReference>
<keyword evidence="10 13" id="KW-0695">RNA-directed DNA polymerase</keyword>
<dbReference type="SUPFAM" id="SSF56672">
    <property type="entry name" value="DNA/RNA polymerases"/>
    <property type="match status" value="1"/>
</dbReference>
<keyword evidence="6 13" id="KW-0548">Nucleotidyltransferase</keyword>
<proteinExistence type="inferred from homology"/>
<keyword evidence="5 13" id="KW-0808">Transferase</keyword>
<dbReference type="InterPro" id="IPR049139">
    <property type="entry name" value="TERT_C"/>
</dbReference>
<keyword evidence="4 13" id="KW-0158">Chromosome</keyword>
<evidence type="ECO:0000256" key="2">
    <source>
        <dbReference type="ARBA" id="ARBA00012493"/>
    </source>
</evidence>
<sequence>MAKKRRVPEVLWRLFRDRPRTLAHTIISLIPLSPSSTCQTNRHRRCLLCTVDQNPMSFLLRPDDPSDYQTLLNHCFVVLNDRAPPLQDFSPENRWSQQQIVARTIEMIMSEKSSNVICSGFDKASIYLICICPLCPMGKQSSRIVELLTCSAWDLLLQRVGDSVMVYILKYTSIFLPISPKKHHQVAGSPITDQSFKLSKLTAVNSHCQHPSYVKFGRQKKRKRVDSVSSMLERQQASSSASVSVNSATIGSVGSKGGSYLRQFSEHPKCNNGQMSCFGVATPTTGAVVDKYNGKSDRELQQGSNQIAAKSRKRLRPFSWQRCRNHKQKYLQESCGRRPCTDTFTYDESLCGRLQYDFKNRMQEKCSCLLMLQPSRLVSQRDHINRHPMFYSLECSSTVLPRKHILNSLKPNYADSQFLIGNIFCLSDENVSADSMSCSCSSGFSLIGSSCLYRSLLKLIKILIRRSQHCQHIRLLDKHCAVPSLHKITIGNSSSLFEGKELGDKGCRKSHGSSTKHCNKILEAGDSHVEAIKPYCSKSQVVSFVWAVCRSIIPADLLGSPSNWRILRRNISKFIRLRRFEKFSTKNCMQNLKTSMLPFLSNKHSLCFLNAQVLKDATGQDVIMRKEFGKSKNAAHNLKYKLLTNWIFWFFSCLVVPLVQANFYVTESEHGKQDIYYYRKSVWEMLTNKAITCLNDKSYNLLDDASVKRIISNRPFGFSKLRLCPKENGVRMLANLKAPSRMHAVDSCFKDTCHGMQKNTHIRHKRIGFNHFKSVNSVLRETHAVLKGLLLKEPDKLGSSVFDYNDVYRKLCPFLIGLKNGLTTIPDVFIVVSDVSKAFDSVDQDKLLDVIKDVILKDRYLLDRSHQVVYTKKSLSVHENLILMDHNIYPCYTRSTSSLTFPSLHSILVNQGRSRCVMSKEIFFYLNEHVKRNVLQFNRKFYQQGIGIPQGSVLSSLLCSLYYGDLERNVIYPFLEKTQESVIEVPSRNHNSREYSMEDAIIPYQSYMLLRFIDDFIFISTSKEQAASFFCRLHRGFRDYNCYMNEEKFCVNFDIGNKLGFQSNRLYVGEDGISFLRWSGLLINSSTLEVQGDYTRYSNNHLRSTLTVCWQGKPDHDLKMKLRCFMRPKCHPIFFDSNINSADVVRLNIYQVFLLCAMKFHCYLSELSYFWKLRTSSYLKIIERSLRYMHLLIKKRMQSVYPGLNFCPILHLEEGEVEWLGLNAYVQVLARKQSRHTELLSLLRSKLLAHRITGNASCQLNYAIDRSHSSLIWKIKY</sequence>
<evidence type="ECO:0000256" key="1">
    <source>
        <dbReference type="ARBA" id="ARBA00008001"/>
    </source>
</evidence>
<dbReference type="CDD" id="cd01648">
    <property type="entry name" value="TERT"/>
    <property type="match status" value="1"/>
</dbReference>
<dbReference type="EC" id="2.7.7.49" evidence="2 13"/>
<dbReference type="Gene3D" id="1.10.357.90">
    <property type="match status" value="1"/>
</dbReference>
<comment type="catalytic activity">
    <reaction evidence="12 13">
        <text>DNA(n) + a 2'-deoxyribonucleoside 5'-triphosphate = DNA(n+1) + diphosphate</text>
        <dbReference type="Rhea" id="RHEA:22508"/>
        <dbReference type="Rhea" id="RHEA-COMP:17339"/>
        <dbReference type="Rhea" id="RHEA-COMP:17340"/>
        <dbReference type="ChEBI" id="CHEBI:33019"/>
        <dbReference type="ChEBI" id="CHEBI:61560"/>
        <dbReference type="ChEBI" id="CHEBI:173112"/>
        <dbReference type="EC" id="2.7.7.49"/>
    </reaction>
</comment>
<dbReference type="InterPro" id="IPR003545">
    <property type="entry name" value="Telomerase_RT"/>
</dbReference>
<evidence type="ECO:0000256" key="3">
    <source>
        <dbReference type="ARBA" id="ARBA00016182"/>
    </source>
</evidence>
<evidence type="ECO:0000256" key="6">
    <source>
        <dbReference type="ARBA" id="ARBA00022695"/>
    </source>
</evidence>
<evidence type="ECO:0000256" key="11">
    <source>
        <dbReference type="ARBA" id="ARBA00023242"/>
    </source>
</evidence>
<dbReference type="PRINTS" id="PR01365">
    <property type="entry name" value="TELOMERASERT"/>
</dbReference>
<evidence type="ECO:0000256" key="12">
    <source>
        <dbReference type="ARBA" id="ARBA00048173"/>
    </source>
</evidence>
<name>A0ABQ8I2G9_9ROSI</name>
<evidence type="ECO:0000256" key="7">
    <source>
        <dbReference type="ARBA" id="ARBA00022723"/>
    </source>
</evidence>
<dbReference type="Gene3D" id="1.10.132.70">
    <property type="match status" value="1"/>
</dbReference>
<evidence type="ECO:0000256" key="4">
    <source>
        <dbReference type="ARBA" id="ARBA00022454"/>
    </source>
</evidence>
<evidence type="ECO:0000313" key="16">
    <source>
        <dbReference type="Proteomes" id="UP000827721"/>
    </source>
</evidence>
<dbReference type="EMBL" id="JAFEMO010000005">
    <property type="protein sequence ID" value="KAH7570814.1"/>
    <property type="molecule type" value="Genomic_DNA"/>
</dbReference>
<keyword evidence="7 13" id="KW-0479">Metal-binding</keyword>
<evidence type="ECO:0000256" key="8">
    <source>
        <dbReference type="ARBA" id="ARBA00022842"/>
    </source>
</evidence>
<protein>
    <recommendedName>
        <fullName evidence="3 13">Telomerase reverse transcriptase</fullName>
        <ecNumber evidence="2 13">2.7.7.49</ecNumber>
    </recommendedName>
    <alternativeName>
        <fullName evidence="13">Telomerase catalytic subunit</fullName>
    </alternativeName>
</protein>
<comment type="similarity">
    <text evidence="1 13">Belongs to the reverse transcriptase family. Telomerase subfamily.</text>
</comment>
<evidence type="ECO:0000256" key="13">
    <source>
        <dbReference type="RuleBase" id="RU365061"/>
    </source>
</evidence>
<evidence type="ECO:0000256" key="10">
    <source>
        <dbReference type="ARBA" id="ARBA00022918"/>
    </source>
</evidence>
<dbReference type="PANTHER" id="PTHR12066:SF0">
    <property type="entry name" value="TELOMERASE REVERSE TRANSCRIPTASE"/>
    <property type="match status" value="1"/>
</dbReference>
<dbReference type="SMART" id="SM00975">
    <property type="entry name" value="Telomerase_RBD"/>
    <property type="match status" value="1"/>
</dbReference>
<feature type="domain" description="Reverse transcriptase" evidence="14">
    <location>
        <begin position="705"/>
        <end position="1083"/>
    </location>
</feature>
<comment type="caution">
    <text evidence="15">The sequence shown here is derived from an EMBL/GenBank/DDBJ whole genome shotgun (WGS) entry which is preliminary data.</text>
</comment>
<accession>A0ABQ8I2G9</accession>
<comment type="function">
    <text evidence="13">Telomerase is a ribonucleoprotein enzyme essential for the replication of chromosome termini in most eukaryotes. It elongates telomeres. It is a reverse transcriptase that adds simple sequence repeats to chromosome ends by copying a template sequence within the RNA component of the enzyme.</text>
</comment>
<evidence type="ECO:0000256" key="9">
    <source>
        <dbReference type="ARBA" id="ARBA00022895"/>
    </source>
</evidence>
<dbReference type="Proteomes" id="UP000827721">
    <property type="component" value="Unassembled WGS sequence"/>
</dbReference>
<dbReference type="InterPro" id="IPR021891">
    <property type="entry name" value="Telomerase_RBD"/>
</dbReference>
<evidence type="ECO:0000259" key="14">
    <source>
        <dbReference type="PROSITE" id="PS50878"/>
    </source>
</evidence>
<organism evidence="15 16">
    <name type="scientific">Xanthoceras sorbifolium</name>
    <dbReference type="NCBI Taxonomy" id="99658"/>
    <lineage>
        <taxon>Eukaryota</taxon>
        <taxon>Viridiplantae</taxon>
        <taxon>Streptophyta</taxon>
        <taxon>Embryophyta</taxon>
        <taxon>Tracheophyta</taxon>
        <taxon>Spermatophyta</taxon>
        <taxon>Magnoliopsida</taxon>
        <taxon>eudicotyledons</taxon>
        <taxon>Gunneridae</taxon>
        <taxon>Pentapetalae</taxon>
        <taxon>rosids</taxon>
        <taxon>malvids</taxon>
        <taxon>Sapindales</taxon>
        <taxon>Sapindaceae</taxon>
        <taxon>Xanthoceroideae</taxon>
        <taxon>Xanthoceras</taxon>
    </lineage>
</organism>
<keyword evidence="11 13" id="KW-0539">Nucleus</keyword>
<keyword evidence="16" id="KW-1185">Reference proteome</keyword>
<dbReference type="InterPro" id="IPR043502">
    <property type="entry name" value="DNA/RNA_pol_sf"/>
</dbReference>
<reference evidence="15 16" key="1">
    <citation type="submission" date="2021-02" db="EMBL/GenBank/DDBJ databases">
        <title>Plant Genome Project.</title>
        <authorList>
            <person name="Zhang R.-G."/>
        </authorList>
    </citation>
    <scope>NUCLEOTIDE SEQUENCE [LARGE SCALE GENOMIC DNA]</scope>
    <source>
        <tissue evidence="15">Leaves</tissue>
    </source>
</reference>
<gene>
    <name evidence="15" type="ORF">JRO89_XS05G0198100</name>
</gene>
<evidence type="ECO:0000313" key="15">
    <source>
        <dbReference type="EMBL" id="KAH7570814.1"/>
    </source>
</evidence>
<dbReference type="Pfam" id="PF12009">
    <property type="entry name" value="Telomerase_RBD"/>
    <property type="match status" value="1"/>
</dbReference>
<keyword evidence="9 13" id="KW-0779">Telomere</keyword>
<dbReference type="PANTHER" id="PTHR12066">
    <property type="entry name" value="TELOMERASE REVERSE TRANSCRIPTASE"/>
    <property type="match status" value="1"/>
</dbReference>